<dbReference type="EMBL" id="LDTZ01000013">
    <property type="protein sequence ID" value="KNA93253.1"/>
    <property type="molecule type" value="Genomic_DNA"/>
</dbReference>
<dbReference type="InterPro" id="IPR020846">
    <property type="entry name" value="MFS_dom"/>
</dbReference>
<reference evidence="11 12" key="1">
    <citation type="submission" date="2015-05" db="EMBL/GenBank/DDBJ databases">
        <title>Draft genome sequence of the bacterium Gordonia jacobaea a new member of the Gordonia genus.</title>
        <authorList>
            <person name="Jimenez-Galisteo G."/>
            <person name="Dominguez A."/>
            <person name="Munoz E."/>
            <person name="Vinas M."/>
        </authorList>
    </citation>
    <scope>NUCLEOTIDE SEQUENCE [LARGE SCALE GENOMIC DNA]</scope>
    <source>
        <strain evidence="12">mv1</strain>
    </source>
</reference>
<dbReference type="Pfam" id="PF07690">
    <property type="entry name" value="MFS_1"/>
    <property type="match status" value="1"/>
</dbReference>
<dbReference type="PANTHER" id="PTHR23513:SF9">
    <property type="entry name" value="ENTEROBACTIN EXPORTER ENTS"/>
    <property type="match status" value="1"/>
</dbReference>
<feature type="domain" description="Major facilitator superfamily (MFS) profile" evidence="10">
    <location>
        <begin position="20"/>
        <end position="431"/>
    </location>
</feature>
<keyword evidence="12" id="KW-1185">Reference proteome</keyword>
<keyword evidence="3" id="KW-1003">Cell membrane</keyword>
<dbReference type="RefSeq" id="WP_049697340.1">
    <property type="nucleotide sequence ID" value="NZ_JAQDQF010000001.1"/>
</dbReference>
<evidence type="ECO:0000256" key="1">
    <source>
        <dbReference type="ARBA" id="ARBA00004429"/>
    </source>
</evidence>
<organism evidence="11 12">
    <name type="scientific">Gordonia jacobaea</name>
    <dbReference type="NCBI Taxonomy" id="122202"/>
    <lineage>
        <taxon>Bacteria</taxon>
        <taxon>Bacillati</taxon>
        <taxon>Actinomycetota</taxon>
        <taxon>Actinomycetes</taxon>
        <taxon>Mycobacteriales</taxon>
        <taxon>Gordoniaceae</taxon>
        <taxon>Gordonia</taxon>
    </lineage>
</organism>
<evidence type="ECO:0000256" key="5">
    <source>
        <dbReference type="ARBA" id="ARBA00022989"/>
    </source>
</evidence>
<dbReference type="PANTHER" id="PTHR23513">
    <property type="entry name" value="INTEGRAL MEMBRANE EFFLUX PROTEIN-RELATED"/>
    <property type="match status" value="1"/>
</dbReference>
<evidence type="ECO:0000313" key="12">
    <source>
        <dbReference type="Proteomes" id="UP000037247"/>
    </source>
</evidence>
<feature type="transmembrane region" description="Helical" evidence="9">
    <location>
        <begin position="88"/>
        <end position="109"/>
    </location>
</feature>
<name>A0ABR5II27_9ACTN</name>
<evidence type="ECO:0000256" key="3">
    <source>
        <dbReference type="ARBA" id="ARBA00022475"/>
    </source>
</evidence>
<feature type="transmembrane region" description="Helical" evidence="9">
    <location>
        <begin position="148"/>
        <end position="175"/>
    </location>
</feature>
<feature type="transmembrane region" description="Helical" evidence="9">
    <location>
        <begin position="402"/>
        <end position="427"/>
    </location>
</feature>
<feature type="transmembrane region" description="Helical" evidence="9">
    <location>
        <begin position="374"/>
        <end position="396"/>
    </location>
</feature>
<dbReference type="CDD" id="cd06173">
    <property type="entry name" value="MFS_MefA_like"/>
    <property type="match status" value="1"/>
</dbReference>
<dbReference type="InterPro" id="IPR036259">
    <property type="entry name" value="MFS_trans_sf"/>
</dbReference>
<evidence type="ECO:0000256" key="2">
    <source>
        <dbReference type="ARBA" id="ARBA00022448"/>
    </source>
</evidence>
<evidence type="ECO:0000256" key="8">
    <source>
        <dbReference type="ARBA" id="ARBA00040914"/>
    </source>
</evidence>
<feature type="transmembrane region" description="Helical" evidence="9">
    <location>
        <begin position="246"/>
        <end position="271"/>
    </location>
</feature>
<feature type="transmembrane region" description="Helical" evidence="9">
    <location>
        <begin position="333"/>
        <end position="353"/>
    </location>
</feature>
<evidence type="ECO:0000256" key="6">
    <source>
        <dbReference type="ARBA" id="ARBA00023136"/>
    </source>
</evidence>
<comment type="similarity">
    <text evidence="7">Belongs to the major facilitator superfamily. Drug:H(+) antiporter-3 (DHA3) (TC 2.A.1.21) family.</text>
</comment>
<gene>
    <name evidence="11" type="ORF">ABW18_02245</name>
</gene>
<accession>A0ABR5II27</accession>
<keyword evidence="4 9" id="KW-0812">Transmembrane</keyword>
<dbReference type="InterPro" id="IPR011701">
    <property type="entry name" value="MFS"/>
</dbReference>
<keyword evidence="5 9" id="KW-1133">Transmembrane helix</keyword>
<feature type="transmembrane region" description="Helical" evidence="9">
    <location>
        <begin position="25"/>
        <end position="44"/>
    </location>
</feature>
<keyword evidence="2" id="KW-0813">Transport</keyword>
<protein>
    <recommendedName>
        <fullName evidence="8">Multidrug efflux pump Tap</fullName>
    </recommendedName>
</protein>
<dbReference type="SUPFAM" id="SSF103473">
    <property type="entry name" value="MFS general substrate transporter"/>
    <property type="match status" value="1"/>
</dbReference>
<keyword evidence="6 9" id="KW-0472">Membrane</keyword>
<dbReference type="Gene3D" id="1.20.1250.20">
    <property type="entry name" value="MFS general substrate transporter like domains"/>
    <property type="match status" value="1"/>
</dbReference>
<dbReference type="Proteomes" id="UP000037247">
    <property type="component" value="Unassembled WGS sequence"/>
</dbReference>
<dbReference type="PROSITE" id="PS50850">
    <property type="entry name" value="MFS"/>
    <property type="match status" value="1"/>
</dbReference>
<evidence type="ECO:0000256" key="7">
    <source>
        <dbReference type="ARBA" id="ARBA00038075"/>
    </source>
</evidence>
<feature type="transmembrane region" description="Helical" evidence="9">
    <location>
        <begin position="181"/>
        <end position="200"/>
    </location>
</feature>
<dbReference type="NCBIfam" id="NF007792">
    <property type="entry name" value="PRK10489.1"/>
    <property type="match status" value="1"/>
</dbReference>
<evidence type="ECO:0000313" key="11">
    <source>
        <dbReference type="EMBL" id="KNA93253.1"/>
    </source>
</evidence>
<proteinExistence type="inferred from homology"/>
<feature type="transmembrane region" description="Helical" evidence="9">
    <location>
        <begin position="115"/>
        <end position="136"/>
    </location>
</feature>
<comment type="subcellular location">
    <subcellularLocation>
        <location evidence="1">Cell inner membrane</location>
        <topology evidence="1">Multi-pass membrane protein</topology>
    </subcellularLocation>
</comment>
<feature type="transmembrane region" description="Helical" evidence="9">
    <location>
        <begin position="56"/>
        <end position="76"/>
    </location>
</feature>
<sequence length="437" mass="44208">MSGKVRGVLIDISPLRESAAFRRIFCARLISIIGIGLLMVSVPIQMYDLTGSSAQVGAATAVTGVTTFVGMLVGGVLADRFDRKKLILLGRTGAALSFAGLALNAFGVFGTTSVVALYVLAGVDGLIGSLSTSALMAAVPTLIPRDKLVAVGALSSLTVRVGTAISPAIAGLIIAAAGVEWAYTIAAILATLTVLILLGLPSMPPTAATLGAESESSSGGAQVNAADAAHSDSPQSLVEFLTSQRVVLGVMIVGVLAMLGAGLVALLPALVAERFGGDARATGLLYAAVACGAMLGALTSGWLAGVRRPGVVLLGALAGAALVQVLFGFAPVAWLAIVLLCIVGYLEATQEVLRYSLIQHHTPGPLLGRVNGIWMAQEVGGVTIGALVAGVFGTIWTASDAIVYYGLALLVLSVIAAFALRAVVAVLNDRPVESTLS</sequence>
<feature type="transmembrane region" description="Helical" evidence="9">
    <location>
        <begin position="283"/>
        <end position="304"/>
    </location>
</feature>
<evidence type="ECO:0000259" key="10">
    <source>
        <dbReference type="PROSITE" id="PS50850"/>
    </source>
</evidence>
<evidence type="ECO:0000256" key="9">
    <source>
        <dbReference type="SAM" id="Phobius"/>
    </source>
</evidence>
<evidence type="ECO:0000256" key="4">
    <source>
        <dbReference type="ARBA" id="ARBA00022692"/>
    </source>
</evidence>
<comment type="caution">
    <text evidence="11">The sequence shown here is derived from an EMBL/GenBank/DDBJ whole genome shotgun (WGS) entry which is preliminary data.</text>
</comment>